<dbReference type="PANTHER" id="PTHR47506">
    <property type="entry name" value="TRANSCRIPTIONAL REGULATORY PROTEIN"/>
    <property type="match status" value="1"/>
</dbReference>
<evidence type="ECO:0000259" key="6">
    <source>
        <dbReference type="PROSITE" id="PS50977"/>
    </source>
</evidence>
<gene>
    <name evidence="7" type="ORF">J2R99_001299</name>
</gene>
<evidence type="ECO:0000256" key="1">
    <source>
        <dbReference type="ARBA" id="ARBA00023015"/>
    </source>
</evidence>
<keyword evidence="3" id="KW-0804">Transcription</keyword>
<comment type="caution">
    <text evidence="7">The sequence shown here is derived from an EMBL/GenBank/DDBJ whole genome shotgun (WGS) entry which is preliminary data.</text>
</comment>
<accession>A0ABU0C4N7</accession>
<feature type="region of interest" description="Disordered" evidence="5">
    <location>
        <begin position="190"/>
        <end position="217"/>
    </location>
</feature>
<dbReference type="PRINTS" id="PR00455">
    <property type="entry name" value="HTHTETR"/>
</dbReference>
<dbReference type="RefSeq" id="WP_307153638.1">
    <property type="nucleotide sequence ID" value="NZ_JAUSUK010000001.1"/>
</dbReference>
<sequence length="217" mass="23148">MAKKRGAESRERLVNAAADLFWQKGFAATSLAEIGAAAGVPLGNIYYYFRSKAALAEAVAAIMAEQMQAALEEIAAAAEAPEMRLAALVDLLSHSVATRTERGCPIRRASAELREPAPEASALAAAILAHLEAWLANELRRIGARPAEAQASAAKALILWQGGIALAEARRDEAPLRQALQDMRELFGETARQSRTGHISERAGAPLPAEPRRTTGF</sequence>
<evidence type="ECO:0000256" key="2">
    <source>
        <dbReference type="ARBA" id="ARBA00023125"/>
    </source>
</evidence>
<keyword evidence="1" id="KW-0805">Transcription regulation</keyword>
<dbReference type="SUPFAM" id="SSF46689">
    <property type="entry name" value="Homeodomain-like"/>
    <property type="match status" value="1"/>
</dbReference>
<protein>
    <submittedName>
        <fullName evidence="7">AcrR family transcriptional regulator</fullName>
    </submittedName>
</protein>
<dbReference type="InterPro" id="IPR036271">
    <property type="entry name" value="Tet_transcr_reg_TetR-rel_C_sf"/>
</dbReference>
<feature type="DNA-binding region" description="H-T-H motif" evidence="4">
    <location>
        <begin position="30"/>
        <end position="49"/>
    </location>
</feature>
<organism evidence="7 8">
    <name type="scientific">Rhodopseudomonas julia</name>
    <dbReference type="NCBI Taxonomy" id="200617"/>
    <lineage>
        <taxon>Bacteria</taxon>
        <taxon>Pseudomonadati</taxon>
        <taxon>Pseudomonadota</taxon>
        <taxon>Alphaproteobacteria</taxon>
        <taxon>Hyphomicrobiales</taxon>
        <taxon>Nitrobacteraceae</taxon>
        <taxon>Rhodopseudomonas</taxon>
    </lineage>
</organism>
<evidence type="ECO:0000313" key="7">
    <source>
        <dbReference type="EMBL" id="MDQ0325450.1"/>
    </source>
</evidence>
<evidence type="ECO:0000256" key="5">
    <source>
        <dbReference type="SAM" id="MobiDB-lite"/>
    </source>
</evidence>
<dbReference type="InterPro" id="IPR009057">
    <property type="entry name" value="Homeodomain-like_sf"/>
</dbReference>
<dbReference type="PANTHER" id="PTHR47506:SF3">
    <property type="entry name" value="HTH-TYPE TRANSCRIPTIONAL REGULATOR LMRA"/>
    <property type="match status" value="1"/>
</dbReference>
<evidence type="ECO:0000256" key="3">
    <source>
        <dbReference type="ARBA" id="ARBA00023163"/>
    </source>
</evidence>
<dbReference type="Gene3D" id="1.10.357.10">
    <property type="entry name" value="Tetracycline Repressor, domain 2"/>
    <property type="match status" value="1"/>
</dbReference>
<dbReference type="Pfam" id="PF00440">
    <property type="entry name" value="TetR_N"/>
    <property type="match status" value="1"/>
</dbReference>
<proteinExistence type="predicted"/>
<dbReference type="PROSITE" id="PS50977">
    <property type="entry name" value="HTH_TETR_2"/>
    <property type="match status" value="1"/>
</dbReference>
<dbReference type="Proteomes" id="UP001230253">
    <property type="component" value="Unassembled WGS sequence"/>
</dbReference>
<feature type="domain" description="HTH tetR-type" evidence="6">
    <location>
        <begin position="7"/>
        <end position="67"/>
    </location>
</feature>
<dbReference type="SUPFAM" id="SSF48498">
    <property type="entry name" value="Tetracyclin repressor-like, C-terminal domain"/>
    <property type="match status" value="1"/>
</dbReference>
<keyword evidence="8" id="KW-1185">Reference proteome</keyword>
<dbReference type="EMBL" id="JAUSUK010000001">
    <property type="protein sequence ID" value="MDQ0325450.1"/>
    <property type="molecule type" value="Genomic_DNA"/>
</dbReference>
<evidence type="ECO:0000256" key="4">
    <source>
        <dbReference type="PROSITE-ProRule" id="PRU00335"/>
    </source>
</evidence>
<name>A0ABU0C4N7_9BRAD</name>
<dbReference type="InterPro" id="IPR001647">
    <property type="entry name" value="HTH_TetR"/>
</dbReference>
<keyword evidence="2 4" id="KW-0238">DNA-binding</keyword>
<evidence type="ECO:0000313" key="8">
    <source>
        <dbReference type="Proteomes" id="UP001230253"/>
    </source>
</evidence>
<dbReference type="InterPro" id="IPR054156">
    <property type="entry name" value="YxaF_TetR_C"/>
</dbReference>
<reference evidence="7 8" key="1">
    <citation type="submission" date="2023-07" db="EMBL/GenBank/DDBJ databases">
        <title>Genomic Encyclopedia of Type Strains, Phase IV (KMG-IV): sequencing the most valuable type-strain genomes for metagenomic binning, comparative biology and taxonomic classification.</title>
        <authorList>
            <person name="Goeker M."/>
        </authorList>
    </citation>
    <scope>NUCLEOTIDE SEQUENCE [LARGE SCALE GENOMIC DNA]</scope>
    <source>
        <strain evidence="7 8">DSM 11549</strain>
    </source>
</reference>
<dbReference type="Pfam" id="PF21993">
    <property type="entry name" value="TetR_C_13_2"/>
    <property type="match status" value="1"/>
</dbReference>